<dbReference type="PANTHER" id="PTHR11760:SF19">
    <property type="entry name" value="SMALL RIBOSOMAL SUBUNIT PROTEIN US3C"/>
    <property type="match status" value="1"/>
</dbReference>
<sequence length="213" mass="25366">MGQKVNPSGFRLIIDKNKNSLWFEKISNYSLALKEDSLIRTFFHKRIKDKNIYKINLKRNISQKFIYITISTIIPKKSIESTIELKRFYIELKKILKRYTSIKLTFIKTTYPKLKPKLFLNFIEKQIKNRIAFYRITQQLLKQLPNKILKGIKIQIAGRLNGIEKARTQWYLIGQLPLHTLKANIKYFKKSIYTKFGVIGIKIWILKKIKINN</sequence>
<dbReference type="InterPro" id="IPR001351">
    <property type="entry name" value="Ribosomal_uS3_C"/>
</dbReference>
<dbReference type="InterPro" id="IPR015946">
    <property type="entry name" value="KH_dom-like_a/b"/>
</dbReference>
<dbReference type="InterPro" id="IPR005704">
    <property type="entry name" value="Ribosomal_uS3_bac-typ"/>
</dbReference>
<dbReference type="GO" id="GO:0022627">
    <property type="term" value="C:cytosolic small ribosomal subunit"/>
    <property type="evidence" value="ECO:0007669"/>
    <property type="project" value="TreeGrafter"/>
</dbReference>
<dbReference type="Gene3D" id="3.30.1140.32">
    <property type="entry name" value="Ribosomal protein S3, C-terminal domain"/>
    <property type="match status" value="1"/>
</dbReference>
<dbReference type="AlphaFoldDB" id="A0A7G1MRQ2"/>
<keyword evidence="2 6" id="KW-0689">Ribosomal protein</keyword>
<dbReference type="InterPro" id="IPR009019">
    <property type="entry name" value="KH_sf_prok-type"/>
</dbReference>
<name>A0A7G1MRQ2_9STRA</name>
<reference evidence="6" key="1">
    <citation type="submission" date="2020-09" db="EMBL/GenBank/DDBJ databases">
        <title>Highly reduced plastid genomes of the non-photosynthetic dictyochophyceans Pteridomonas spp. (Ochrophyta, SAR).</title>
        <authorList>
            <person name="Kayama M."/>
            <person name="Kamikawa R."/>
        </authorList>
    </citation>
    <scope>NUCLEOTIDE SEQUENCE</scope>
    <source>
        <strain evidence="6">YPF1301</strain>
    </source>
</reference>
<dbReference type="SUPFAM" id="SSF54814">
    <property type="entry name" value="Prokaryotic type KH domain (KH-domain type II)"/>
    <property type="match status" value="1"/>
</dbReference>
<dbReference type="HAMAP" id="MF_01309_B">
    <property type="entry name" value="Ribosomal_uS3_B"/>
    <property type="match status" value="1"/>
</dbReference>
<dbReference type="EMBL" id="LC580440">
    <property type="protein sequence ID" value="BCL05898.1"/>
    <property type="molecule type" value="Genomic_DNA"/>
</dbReference>
<gene>
    <name evidence="6" type="primary">rps3</name>
</gene>
<dbReference type="PANTHER" id="PTHR11760">
    <property type="entry name" value="30S/40S RIBOSOMAL PROTEIN S3"/>
    <property type="match status" value="1"/>
</dbReference>
<evidence type="ECO:0000256" key="2">
    <source>
        <dbReference type="ARBA" id="ARBA00022980"/>
    </source>
</evidence>
<dbReference type="Pfam" id="PF00189">
    <property type="entry name" value="Ribosomal_S3_C"/>
    <property type="match status" value="1"/>
</dbReference>
<dbReference type="GO" id="GO:0003735">
    <property type="term" value="F:structural constituent of ribosome"/>
    <property type="evidence" value="ECO:0007669"/>
    <property type="project" value="InterPro"/>
</dbReference>
<dbReference type="Gene3D" id="3.30.300.20">
    <property type="match status" value="1"/>
</dbReference>
<evidence type="ECO:0000313" key="6">
    <source>
        <dbReference type="EMBL" id="BCL05898.1"/>
    </source>
</evidence>
<feature type="domain" description="Small ribosomal subunit protein uS3 C-terminal" evidence="5">
    <location>
        <begin position="123"/>
        <end position="205"/>
    </location>
</feature>
<keyword evidence="6" id="KW-0934">Plastid</keyword>
<organism evidence="6">
    <name type="scientific">Pteridomonas sp. YPF1301</name>
    <dbReference type="NCBI Taxonomy" id="2766739"/>
    <lineage>
        <taxon>Eukaryota</taxon>
        <taxon>Sar</taxon>
        <taxon>Stramenopiles</taxon>
        <taxon>Ochrophyta</taxon>
        <taxon>Dictyochophyceae</taxon>
        <taxon>Pedinellales</taxon>
        <taxon>Pteridomonas</taxon>
    </lineage>
</organism>
<comment type="similarity">
    <text evidence="1">Belongs to the universal ribosomal protein uS3 family.</text>
</comment>
<evidence type="ECO:0000256" key="4">
    <source>
        <dbReference type="ARBA" id="ARBA00035154"/>
    </source>
</evidence>
<dbReference type="GO" id="GO:0006412">
    <property type="term" value="P:translation"/>
    <property type="evidence" value="ECO:0007669"/>
    <property type="project" value="InterPro"/>
</dbReference>
<dbReference type="InterPro" id="IPR036419">
    <property type="entry name" value="Ribosomal_S3_C_sf"/>
</dbReference>
<dbReference type="GO" id="GO:0003723">
    <property type="term" value="F:RNA binding"/>
    <property type="evidence" value="ECO:0007669"/>
    <property type="project" value="InterPro"/>
</dbReference>
<accession>A0A7G1MRQ2</accession>
<dbReference type="NCBIfam" id="TIGR01009">
    <property type="entry name" value="rpsC_bact"/>
    <property type="match status" value="1"/>
</dbReference>
<evidence type="ECO:0000256" key="3">
    <source>
        <dbReference type="ARBA" id="ARBA00023274"/>
    </source>
</evidence>
<proteinExistence type="inferred from homology"/>
<dbReference type="InterPro" id="IPR057258">
    <property type="entry name" value="Ribosomal_uS3"/>
</dbReference>
<protein>
    <recommendedName>
        <fullName evidence="4">Small ribosomal subunit protein uS3c</fullName>
    </recommendedName>
</protein>
<geneLocation type="plastid" evidence="6"/>
<evidence type="ECO:0000256" key="1">
    <source>
        <dbReference type="ARBA" id="ARBA00010761"/>
    </source>
</evidence>
<keyword evidence="3" id="KW-0687">Ribonucleoprotein</keyword>
<dbReference type="SUPFAM" id="SSF54821">
    <property type="entry name" value="Ribosomal protein S3 C-terminal domain"/>
    <property type="match status" value="1"/>
</dbReference>
<evidence type="ECO:0000259" key="5">
    <source>
        <dbReference type="Pfam" id="PF00189"/>
    </source>
</evidence>